<name>A0A6L5XY43_9FIRM</name>
<dbReference type="PROSITE" id="PS00018">
    <property type="entry name" value="EF_HAND_1"/>
    <property type="match status" value="1"/>
</dbReference>
<organism evidence="1 2">
    <name type="scientific">Velocimicrobium porci</name>
    <dbReference type="NCBI Taxonomy" id="2606634"/>
    <lineage>
        <taxon>Bacteria</taxon>
        <taxon>Bacillati</taxon>
        <taxon>Bacillota</taxon>
        <taxon>Clostridia</taxon>
        <taxon>Lachnospirales</taxon>
        <taxon>Lachnospiraceae</taxon>
        <taxon>Velocimicrobium</taxon>
    </lineage>
</organism>
<evidence type="ECO:0000313" key="1">
    <source>
        <dbReference type="EMBL" id="MSS63692.1"/>
    </source>
</evidence>
<comment type="caution">
    <text evidence="1">The sequence shown here is derived from an EMBL/GenBank/DDBJ whole genome shotgun (WGS) entry which is preliminary data.</text>
</comment>
<dbReference type="RefSeq" id="WP_154519104.1">
    <property type="nucleotide sequence ID" value="NZ_VUMT01000009.1"/>
</dbReference>
<dbReference type="EMBL" id="VUMT01000009">
    <property type="protein sequence ID" value="MSS63692.1"/>
    <property type="molecule type" value="Genomic_DNA"/>
</dbReference>
<evidence type="ECO:0008006" key="3">
    <source>
        <dbReference type="Google" id="ProtNLM"/>
    </source>
</evidence>
<keyword evidence="2" id="KW-1185">Reference proteome</keyword>
<reference evidence="1 2" key="1">
    <citation type="submission" date="2019-08" db="EMBL/GenBank/DDBJ databases">
        <title>In-depth cultivation of the pig gut microbiome towards novel bacterial diversity and tailored functional studies.</title>
        <authorList>
            <person name="Wylensek D."/>
            <person name="Hitch T.C.A."/>
            <person name="Clavel T."/>
        </authorList>
    </citation>
    <scope>NUCLEOTIDE SEQUENCE [LARGE SCALE GENOMIC DNA]</scope>
    <source>
        <strain evidence="1 2">WCA-693-APC-MOT-I</strain>
    </source>
</reference>
<dbReference type="AlphaFoldDB" id="A0A6L5XY43"/>
<dbReference type="InterPro" id="IPR018247">
    <property type="entry name" value="EF_Hand_1_Ca_BS"/>
</dbReference>
<evidence type="ECO:0000313" key="2">
    <source>
        <dbReference type="Proteomes" id="UP000482209"/>
    </source>
</evidence>
<accession>A0A6L5XY43</accession>
<dbReference type="Proteomes" id="UP000482209">
    <property type="component" value="Unassembled WGS sequence"/>
</dbReference>
<protein>
    <recommendedName>
        <fullName evidence="3">EF-hand domain-containing protein</fullName>
    </recommendedName>
</protein>
<gene>
    <name evidence="1" type="ORF">FYJ58_07350</name>
</gene>
<proteinExistence type="predicted"/>
<sequence>MTSKQIMTITGYFDKKGMDRKQLEDVLDFDNLTMDEKYIPEIMELLKSGDDEVGENIIRNYVRFVKDRSGSGKITWDDFLKQLDKLYLEDSEFGIRVQRFSKETYWEVFFDHFDIKDCENGKAIVTFNHYYYEDTESDNAYDTFEKYGFNIDFDADDNRNEIISQIGDRWSQLSDDGKEEVANAISAWFATHYVDKSRMNISNESIERIWMSNADLVPQMGLRDYNITFTNGEMVCLRF</sequence>